<evidence type="ECO:0000313" key="2">
    <source>
        <dbReference type="Proteomes" id="UP001234178"/>
    </source>
</evidence>
<keyword evidence="2" id="KW-1185">Reference proteome</keyword>
<evidence type="ECO:0000313" key="1">
    <source>
        <dbReference type="EMBL" id="KAK4037784.1"/>
    </source>
</evidence>
<protein>
    <submittedName>
        <fullName evidence="1">Uncharacterized protein</fullName>
    </submittedName>
</protein>
<reference evidence="1 2" key="1">
    <citation type="journal article" date="2023" name="Nucleic Acids Res.">
        <title>The hologenome of Daphnia magna reveals possible DNA methylation and microbiome-mediated evolution of the host genome.</title>
        <authorList>
            <person name="Chaturvedi A."/>
            <person name="Li X."/>
            <person name="Dhandapani V."/>
            <person name="Marshall H."/>
            <person name="Kissane S."/>
            <person name="Cuenca-Cambronero M."/>
            <person name="Asole G."/>
            <person name="Calvet F."/>
            <person name="Ruiz-Romero M."/>
            <person name="Marangio P."/>
            <person name="Guigo R."/>
            <person name="Rago D."/>
            <person name="Mirbahai L."/>
            <person name="Eastwood N."/>
            <person name="Colbourne J.K."/>
            <person name="Zhou J."/>
            <person name="Mallon E."/>
            <person name="Orsini L."/>
        </authorList>
    </citation>
    <scope>NUCLEOTIDE SEQUENCE [LARGE SCALE GENOMIC DNA]</scope>
    <source>
        <strain evidence="1">LRV0_1</strain>
    </source>
</reference>
<gene>
    <name evidence="1" type="ORF">OUZ56_029813</name>
</gene>
<comment type="caution">
    <text evidence="1">The sequence shown here is derived from an EMBL/GenBank/DDBJ whole genome shotgun (WGS) entry which is preliminary data.</text>
</comment>
<name>A0ABR0B7X0_9CRUS</name>
<organism evidence="1 2">
    <name type="scientific">Daphnia magna</name>
    <dbReference type="NCBI Taxonomy" id="35525"/>
    <lineage>
        <taxon>Eukaryota</taxon>
        <taxon>Metazoa</taxon>
        <taxon>Ecdysozoa</taxon>
        <taxon>Arthropoda</taxon>
        <taxon>Crustacea</taxon>
        <taxon>Branchiopoda</taxon>
        <taxon>Diplostraca</taxon>
        <taxon>Cladocera</taxon>
        <taxon>Anomopoda</taxon>
        <taxon>Daphniidae</taxon>
        <taxon>Daphnia</taxon>
    </lineage>
</organism>
<dbReference type="EMBL" id="JAOYFB010000040">
    <property type="protein sequence ID" value="KAK4037784.1"/>
    <property type="molecule type" value="Genomic_DNA"/>
</dbReference>
<dbReference type="Proteomes" id="UP001234178">
    <property type="component" value="Unassembled WGS sequence"/>
</dbReference>
<sequence>MDPRRIIVPKLDEVRVVVVVPAGYSSGGVRNGSGCMSVPGDVLLCMAGIRLRIIRRLSRLW</sequence>
<accession>A0ABR0B7X0</accession>
<proteinExistence type="predicted"/>